<comment type="caution">
    <text evidence="1">The sequence shown here is derived from an EMBL/GenBank/DDBJ whole genome shotgun (WGS) entry which is preliminary data.</text>
</comment>
<gene>
    <name evidence="1" type="ORF">EVA_05581</name>
</gene>
<accession>J9GZF1</accession>
<dbReference type="EMBL" id="AMCI01001202">
    <property type="protein sequence ID" value="EJX06315.1"/>
    <property type="molecule type" value="Genomic_DNA"/>
</dbReference>
<name>J9GZF1_9ZZZZ</name>
<sequence>MLALRNSFISFSTSREALRARAPAALFPLSTCASASLAKVS</sequence>
<evidence type="ECO:0000313" key="1">
    <source>
        <dbReference type="EMBL" id="EJX06315.1"/>
    </source>
</evidence>
<proteinExistence type="predicted"/>
<protein>
    <submittedName>
        <fullName evidence="1">Secreted protein</fullName>
    </submittedName>
</protein>
<organism evidence="1">
    <name type="scientific">gut metagenome</name>
    <dbReference type="NCBI Taxonomy" id="749906"/>
    <lineage>
        <taxon>unclassified sequences</taxon>
        <taxon>metagenomes</taxon>
        <taxon>organismal metagenomes</taxon>
    </lineage>
</organism>
<reference evidence="1" key="1">
    <citation type="journal article" date="2012" name="PLoS ONE">
        <title>Gene sets for utilization of primary and secondary nutrition supplies in the distal gut of endangered iberian lynx.</title>
        <authorList>
            <person name="Alcaide M."/>
            <person name="Messina E."/>
            <person name="Richter M."/>
            <person name="Bargiela R."/>
            <person name="Peplies J."/>
            <person name="Huws S.A."/>
            <person name="Newbold C.J."/>
            <person name="Golyshin P.N."/>
            <person name="Simon M.A."/>
            <person name="Lopez G."/>
            <person name="Yakimov M.M."/>
            <person name="Ferrer M."/>
        </authorList>
    </citation>
    <scope>NUCLEOTIDE SEQUENCE</scope>
</reference>
<dbReference type="AlphaFoldDB" id="J9GZF1"/>